<feature type="domain" description="EthD" evidence="1">
    <location>
        <begin position="10"/>
        <end position="88"/>
    </location>
</feature>
<dbReference type="InterPro" id="IPR011008">
    <property type="entry name" value="Dimeric_a/b-barrel"/>
</dbReference>
<reference evidence="2 3" key="1">
    <citation type="journal article" date="2019" name="ACS Chem. Biol.">
        <title>Identification and Mobilization of a Cryptic Antibiotic Biosynthesis Gene Locus from a Human-Pathogenic Nocardia Isolate.</title>
        <authorList>
            <person name="Herisse M."/>
            <person name="Ishida K."/>
            <person name="Porter J.L."/>
            <person name="Howden B."/>
            <person name="Hertweck C."/>
            <person name="Stinear T.P."/>
            <person name="Pidot S.J."/>
        </authorList>
    </citation>
    <scope>NUCLEOTIDE SEQUENCE [LARGE SCALE GENOMIC DNA]</scope>
    <source>
        <strain evidence="2 3">AUSMDU00012715</strain>
    </source>
</reference>
<dbReference type="Gene3D" id="3.30.70.100">
    <property type="match status" value="1"/>
</dbReference>
<dbReference type="RefSeq" id="WP_167488783.1">
    <property type="nucleotide sequence ID" value="NZ_CP046173.1"/>
</dbReference>
<dbReference type="AlphaFoldDB" id="A0A6G9Z7T7"/>
<accession>A0A6G9Z7T7</accession>
<organism evidence="2 3">
    <name type="scientific">Nocardia terpenica</name>
    <dbReference type="NCBI Taxonomy" id="455432"/>
    <lineage>
        <taxon>Bacteria</taxon>
        <taxon>Bacillati</taxon>
        <taxon>Actinomycetota</taxon>
        <taxon>Actinomycetes</taxon>
        <taxon>Mycobacteriales</taxon>
        <taxon>Nocardiaceae</taxon>
        <taxon>Nocardia</taxon>
    </lineage>
</organism>
<dbReference type="GO" id="GO:0016491">
    <property type="term" value="F:oxidoreductase activity"/>
    <property type="evidence" value="ECO:0007669"/>
    <property type="project" value="InterPro"/>
</dbReference>
<evidence type="ECO:0000313" key="2">
    <source>
        <dbReference type="EMBL" id="QIS21490.1"/>
    </source>
</evidence>
<dbReference type="NCBIfam" id="TIGR02118">
    <property type="entry name" value="EthD family reductase"/>
    <property type="match status" value="1"/>
</dbReference>
<sequence length="101" mass="11329">MYRLTVLYPPPADPDHFRTYYEENHVPLARRLPNLRAMTYSLAVTGLAQDSPYFAVWTGDFESAEAMQEALDSAVGRELTADVPNYATGGALILHYPLHND</sequence>
<gene>
    <name evidence="2" type="ORF">F6W96_27295</name>
</gene>
<protein>
    <submittedName>
        <fullName evidence="2">EthD family reductase</fullName>
    </submittedName>
</protein>
<dbReference type="SUPFAM" id="SSF54909">
    <property type="entry name" value="Dimeric alpha+beta barrel"/>
    <property type="match status" value="1"/>
</dbReference>
<proteinExistence type="predicted"/>
<dbReference type="Proteomes" id="UP000500953">
    <property type="component" value="Chromosome"/>
</dbReference>
<evidence type="ECO:0000313" key="3">
    <source>
        <dbReference type="Proteomes" id="UP000500953"/>
    </source>
</evidence>
<dbReference type="EMBL" id="CP046173">
    <property type="protein sequence ID" value="QIS21490.1"/>
    <property type="molecule type" value="Genomic_DNA"/>
</dbReference>
<dbReference type="Pfam" id="PF07110">
    <property type="entry name" value="EthD"/>
    <property type="match status" value="1"/>
</dbReference>
<dbReference type="InterPro" id="IPR009799">
    <property type="entry name" value="EthD_dom"/>
</dbReference>
<dbReference type="PANTHER" id="PTHR40260">
    <property type="entry name" value="BLR8190 PROTEIN"/>
    <property type="match status" value="1"/>
</dbReference>
<name>A0A6G9Z7T7_9NOCA</name>
<dbReference type="PANTHER" id="PTHR40260:SF2">
    <property type="entry name" value="BLR8190 PROTEIN"/>
    <property type="match status" value="1"/>
</dbReference>
<evidence type="ECO:0000259" key="1">
    <source>
        <dbReference type="Pfam" id="PF07110"/>
    </source>
</evidence>